<gene>
    <name evidence="2" type="ORF">SAMN05444409_0610</name>
</gene>
<feature type="compositionally biased region" description="Basic residues" evidence="1">
    <location>
        <begin position="179"/>
        <end position="199"/>
    </location>
</feature>
<evidence type="ECO:0000256" key="1">
    <source>
        <dbReference type="SAM" id="MobiDB-lite"/>
    </source>
</evidence>
<organism evidence="2 3">
    <name type="scientific">Epilithonimonas zeae</name>
    <dbReference type="NCBI Taxonomy" id="1416779"/>
    <lineage>
        <taxon>Bacteria</taxon>
        <taxon>Pseudomonadati</taxon>
        <taxon>Bacteroidota</taxon>
        <taxon>Flavobacteriia</taxon>
        <taxon>Flavobacteriales</taxon>
        <taxon>Weeksellaceae</taxon>
        <taxon>Chryseobacterium group</taxon>
        <taxon>Epilithonimonas</taxon>
    </lineage>
</organism>
<keyword evidence="3" id="KW-1185">Reference proteome</keyword>
<proteinExistence type="predicted"/>
<evidence type="ECO:0000313" key="3">
    <source>
        <dbReference type="Proteomes" id="UP000185207"/>
    </source>
</evidence>
<accession>A0A1N6EGW4</accession>
<sequence>MVLSLLRLISVKKVNMKRLILILMLMATGLTSGLFQAQINVNININSQPKWGPSGYDYVESYYLPEYDLYYNVPKRGYYYSSGSRWVFSPVLPVRYRHIDLYRTHKVVLVDRYPYKRHKVHYNQYASYRVNHAPPVLVRHYNGNNYHKKNFKNHYKSPKYKYAKVGHQGNFNRGENKHFKMGNHPKPNKHHKGGPRGHR</sequence>
<reference evidence="3" key="1">
    <citation type="submission" date="2016-11" db="EMBL/GenBank/DDBJ databases">
        <authorList>
            <person name="Varghese N."/>
            <person name="Submissions S."/>
        </authorList>
    </citation>
    <scope>NUCLEOTIDE SEQUENCE [LARGE SCALE GENOMIC DNA]</scope>
    <source>
        <strain evidence="3">DSM 27623</strain>
    </source>
</reference>
<dbReference type="EMBL" id="FSRK01000001">
    <property type="protein sequence ID" value="SIN82246.1"/>
    <property type="molecule type" value="Genomic_DNA"/>
</dbReference>
<evidence type="ECO:0000313" key="2">
    <source>
        <dbReference type="EMBL" id="SIN82246.1"/>
    </source>
</evidence>
<name>A0A1N6EGW4_9FLAO</name>
<dbReference type="AlphaFoldDB" id="A0A1N6EGW4"/>
<protein>
    <submittedName>
        <fullName evidence="2">Uncharacterized protein</fullName>
    </submittedName>
</protein>
<feature type="region of interest" description="Disordered" evidence="1">
    <location>
        <begin position="172"/>
        <end position="199"/>
    </location>
</feature>
<dbReference type="STRING" id="1416779.SAMN05444409_0610"/>
<dbReference type="Proteomes" id="UP000185207">
    <property type="component" value="Unassembled WGS sequence"/>
</dbReference>